<comment type="similarity">
    <text evidence="1">Belongs to the sulfur carrier protein TusA family.</text>
</comment>
<reference evidence="3 4" key="1">
    <citation type="submission" date="2018-07" db="EMBL/GenBank/DDBJ databases">
        <title>Marsedoiliclastica nanhaica gen. nov. sp. nov., a novel marine hydrocarbonoclastic bacterium isolated from an in-situ enriched hydrocarbon-degrading consortium in deep-sea sediment.</title>
        <authorList>
            <person name="Dong C."/>
            <person name="Ma T."/>
            <person name="Liu R."/>
            <person name="Shao Z."/>
        </authorList>
    </citation>
    <scope>NUCLEOTIDE SEQUENCE [LARGE SCALE GENOMIC DNA]</scope>
    <source>
        <strain evidence="4">soil36-7</strain>
    </source>
</reference>
<dbReference type="KEGG" id="hmi:soil367_07775"/>
<dbReference type="InterPro" id="IPR036868">
    <property type="entry name" value="TusA-like_sf"/>
</dbReference>
<dbReference type="InterPro" id="IPR001455">
    <property type="entry name" value="TusA-like"/>
</dbReference>
<dbReference type="Pfam" id="PF01206">
    <property type="entry name" value="TusA"/>
    <property type="match status" value="1"/>
</dbReference>
<dbReference type="PROSITE" id="PS01148">
    <property type="entry name" value="UPF0033"/>
    <property type="match status" value="1"/>
</dbReference>
<dbReference type="CDD" id="cd00291">
    <property type="entry name" value="SirA_YedF_YeeD"/>
    <property type="match status" value="1"/>
</dbReference>
<dbReference type="EMBL" id="CP031093">
    <property type="protein sequence ID" value="QCF25825.1"/>
    <property type="molecule type" value="Genomic_DNA"/>
</dbReference>
<evidence type="ECO:0000313" key="4">
    <source>
        <dbReference type="Proteomes" id="UP000298049"/>
    </source>
</evidence>
<evidence type="ECO:0000313" key="3">
    <source>
        <dbReference type="EMBL" id="QCF25825.1"/>
    </source>
</evidence>
<accession>A0A4P7XGI4</accession>
<name>A0A4P7XGI4_9ALTE</name>
<evidence type="ECO:0000259" key="2">
    <source>
        <dbReference type="PROSITE" id="PS01148"/>
    </source>
</evidence>
<protein>
    <submittedName>
        <fullName evidence="3">Response regulator SirA</fullName>
    </submittedName>
</protein>
<dbReference type="AlphaFoldDB" id="A0A4P7XGI4"/>
<organism evidence="3 4">
    <name type="scientific">Hydrocarboniclastica marina</name>
    <dbReference type="NCBI Taxonomy" id="2259620"/>
    <lineage>
        <taxon>Bacteria</taxon>
        <taxon>Pseudomonadati</taxon>
        <taxon>Pseudomonadota</taxon>
        <taxon>Gammaproteobacteria</taxon>
        <taxon>Alteromonadales</taxon>
        <taxon>Alteromonadaceae</taxon>
        <taxon>Hydrocarboniclastica</taxon>
    </lineage>
</organism>
<keyword evidence="4" id="KW-1185">Reference proteome</keyword>
<proteinExistence type="inferred from homology"/>
<sequence length="86" mass="9355">MTDNEVQAAASATPDQVLDTSALNCPMPLLKTKLALNNMAVGSKLLVVATDSGSARDIPHYISRTDHRLLDQAESEGRFRFLIERG</sequence>
<dbReference type="RefSeq" id="WP_136548507.1">
    <property type="nucleotide sequence ID" value="NZ_CP031093.1"/>
</dbReference>
<gene>
    <name evidence="3" type="ORF">soil367_07775</name>
</gene>
<dbReference type="Proteomes" id="UP000298049">
    <property type="component" value="Chromosome"/>
</dbReference>
<dbReference type="PANTHER" id="PTHR33279">
    <property type="entry name" value="SULFUR CARRIER PROTEIN YEDF-RELATED"/>
    <property type="match status" value="1"/>
</dbReference>
<feature type="domain" description="UPF0033" evidence="2">
    <location>
        <begin position="18"/>
        <end position="42"/>
    </location>
</feature>
<dbReference type="PANTHER" id="PTHR33279:SF6">
    <property type="entry name" value="SULFUR CARRIER PROTEIN YEDF-RELATED"/>
    <property type="match status" value="1"/>
</dbReference>
<dbReference type="Gene3D" id="3.30.110.40">
    <property type="entry name" value="TusA-like domain"/>
    <property type="match status" value="1"/>
</dbReference>
<dbReference type="SUPFAM" id="SSF64307">
    <property type="entry name" value="SirA-like"/>
    <property type="match status" value="1"/>
</dbReference>
<evidence type="ECO:0000256" key="1">
    <source>
        <dbReference type="ARBA" id="ARBA00008984"/>
    </source>
</evidence>
<dbReference type="OrthoDB" id="9797352at2"/>